<dbReference type="InterPro" id="IPR050336">
    <property type="entry name" value="Chromosome_partition/occlusion"/>
</dbReference>
<comment type="caution">
    <text evidence="2">The sequence shown here is derived from an EMBL/GenBank/DDBJ whole genome shotgun (WGS) entry which is preliminary data.</text>
</comment>
<protein>
    <submittedName>
        <fullName evidence="2">ParB N-terminal domain-containing protein</fullName>
    </submittedName>
</protein>
<evidence type="ECO:0000256" key="1">
    <source>
        <dbReference type="SAM" id="MobiDB-lite"/>
    </source>
</evidence>
<dbReference type="Proteomes" id="UP001595834">
    <property type="component" value="Unassembled WGS sequence"/>
</dbReference>
<dbReference type="RefSeq" id="WP_344380681.1">
    <property type="nucleotide sequence ID" value="NZ_BAAASQ010000052.1"/>
</dbReference>
<dbReference type="EMBL" id="JBHSIZ010000042">
    <property type="protein sequence ID" value="MFC4961085.1"/>
    <property type="molecule type" value="Genomic_DNA"/>
</dbReference>
<keyword evidence="3" id="KW-1185">Reference proteome</keyword>
<dbReference type="InterPro" id="IPR036086">
    <property type="entry name" value="ParB/Sulfiredoxin_sf"/>
</dbReference>
<organism evidence="2 3">
    <name type="scientific">Streptomyces mauvecolor</name>
    <dbReference type="NCBI Taxonomy" id="58345"/>
    <lineage>
        <taxon>Bacteria</taxon>
        <taxon>Bacillati</taxon>
        <taxon>Actinomycetota</taxon>
        <taxon>Actinomycetes</taxon>
        <taxon>Kitasatosporales</taxon>
        <taxon>Streptomycetaceae</taxon>
        <taxon>Streptomyces</taxon>
    </lineage>
</organism>
<evidence type="ECO:0000313" key="3">
    <source>
        <dbReference type="Proteomes" id="UP001595834"/>
    </source>
</evidence>
<proteinExistence type="predicted"/>
<feature type="region of interest" description="Disordered" evidence="1">
    <location>
        <begin position="313"/>
        <end position="347"/>
    </location>
</feature>
<sequence>MATSIAPPPAELAESDDLPPVVYLNAADIVRDSCNARETDTAPDETLISSVTSLGIQDAISVRPLPDGTYGAFKGWRRAQAQQAANATAADEQREVRKVPAYVRADLVGRDGWTRFLSLVENDHREGMAERDKVRSVELALVGMSEVEQTRAVKALRMRRGAVKHARTAQKLDDAALRRASAEGMDLEQTAQLAEVADAPGAERRLQNALRRDQEKSEGGRGHWDQEMALIKAELADIQAHATAIGALREAGIRLLPPRNHVPFGEKDTSRPLSELTTPLGNPLTEANHAGCPDHSARVDDAHQPVWHCADPAAHGHKIRPEARKPKNPLSPGEAAKRSNSIASTRAWKAAREPRHAFLTKLCRAKSLPEAARAFALQHFVARCADKRDPEVLGAILGAKPDSGPVPLTVPKSRDTALLFANVAAAFEYDLREDKAWTALSSGAAAWLLLLESLGQDTNDYALSEVEDQAVTRYRTTNDTPGQTA</sequence>
<evidence type="ECO:0000313" key="2">
    <source>
        <dbReference type="EMBL" id="MFC4961085.1"/>
    </source>
</evidence>
<accession>A0ABV9UX90</accession>
<reference evidence="3" key="1">
    <citation type="journal article" date="2019" name="Int. J. Syst. Evol. Microbiol.">
        <title>The Global Catalogue of Microorganisms (GCM) 10K type strain sequencing project: providing services to taxonomists for standard genome sequencing and annotation.</title>
        <authorList>
            <consortium name="The Broad Institute Genomics Platform"/>
            <consortium name="The Broad Institute Genome Sequencing Center for Infectious Disease"/>
            <person name="Wu L."/>
            <person name="Ma J."/>
        </authorList>
    </citation>
    <scope>NUCLEOTIDE SEQUENCE [LARGE SCALE GENOMIC DNA]</scope>
    <source>
        <strain evidence="3">CCM 7224</strain>
    </source>
</reference>
<gene>
    <name evidence="2" type="ORF">ACFPFX_32825</name>
</gene>
<dbReference type="PANTHER" id="PTHR33375">
    <property type="entry name" value="CHROMOSOME-PARTITIONING PROTEIN PARB-RELATED"/>
    <property type="match status" value="1"/>
</dbReference>
<name>A0ABV9UX90_9ACTN</name>
<dbReference type="PANTHER" id="PTHR33375:SF1">
    <property type="entry name" value="CHROMOSOME-PARTITIONING PROTEIN PARB-RELATED"/>
    <property type="match status" value="1"/>
</dbReference>
<dbReference type="SUPFAM" id="SSF110849">
    <property type="entry name" value="ParB/Sulfiredoxin"/>
    <property type="match status" value="1"/>
</dbReference>